<reference evidence="1 2" key="1">
    <citation type="journal article" date="2016" name="Sci. Rep.">
        <title>Metabolic traits of an uncultured archaeal lineage -MSBL1- from brine pools of the Red Sea.</title>
        <authorList>
            <person name="Mwirichia R."/>
            <person name="Alam I."/>
            <person name="Rashid M."/>
            <person name="Vinu M."/>
            <person name="Ba-Alawi W."/>
            <person name="Anthony Kamau A."/>
            <person name="Kamanda Ngugi D."/>
            <person name="Goker M."/>
            <person name="Klenk H.P."/>
            <person name="Bajic V."/>
            <person name="Stingl U."/>
        </authorList>
    </citation>
    <scope>NUCLEOTIDE SEQUENCE [LARGE SCALE GENOMIC DNA]</scope>
    <source>
        <strain evidence="1">SCGC-AAA382A20</strain>
    </source>
</reference>
<dbReference type="InterPro" id="IPR054227">
    <property type="entry name" value="DUF6951"/>
</dbReference>
<dbReference type="Pfam" id="PF22263">
    <property type="entry name" value="DUF6951"/>
    <property type="match status" value="1"/>
</dbReference>
<evidence type="ECO:0000313" key="1">
    <source>
        <dbReference type="EMBL" id="KXB05642.1"/>
    </source>
</evidence>
<keyword evidence="2" id="KW-1185">Reference proteome</keyword>
<organism evidence="1 2">
    <name type="scientific">candidate division MSBL1 archaeon SCGC-AAA382A20</name>
    <dbReference type="NCBI Taxonomy" id="1698280"/>
    <lineage>
        <taxon>Archaea</taxon>
        <taxon>Methanobacteriati</taxon>
        <taxon>Methanobacteriota</taxon>
        <taxon>candidate division MSBL1</taxon>
    </lineage>
</organism>
<protein>
    <submittedName>
        <fullName evidence="1">Uncharacterized protein</fullName>
    </submittedName>
</protein>
<dbReference type="Proteomes" id="UP000070263">
    <property type="component" value="Unassembled WGS sequence"/>
</dbReference>
<comment type="caution">
    <text evidence="1">The sequence shown here is derived from an EMBL/GenBank/DDBJ whole genome shotgun (WGS) entry which is preliminary data.</text>
</comment>
<accession>A0A133VGS5</accession>
<name>A0A133VGS5_9EURY</name>
<dbReference type="AlphaFoldDB" id="A0A133VGS5"/>
<dbReference type="EMBL" id="LHYE01000086">
    <property type="protein sequence ID" value="KXB05642.1"/>
    <property type="molecule type" value="Genomic_DNA"/>
</dbReference>
<sequence>MVEIIVKPGICEKRSEIKASLLDGNPKDPLEGKVKIELISECEGVESFSKEVNEIDVSVLMESDFTENPVYKMADNCLPHSTCPVPCAVLKAMEAEADLALEKNVKIEFKE</sequence>
<proteinExistence type="predicted"/>
<evidence type="ECO:0000313" key="2">
    <source>
        <dbReference type="Proteomes" id="UP000070263"/>
    </source>
</evidence>
<gene>
    <name evidence="1" type="ORF">AKJ51_04905</name>
</gene>